<feature type="transmembrane region" description="Helical" evidence="1">
    <location>
        <begin position="7"/>
        <end position="23"/>
    </location>
</feature>
<evidence type="ECO:0000313" key="2">
    <source>
        <dbReference type="EMBL" id="NKI31050.1"/>
    </source>
</evidence>
<dbReference type="RefSeq" id="WP_168551249.1">
    <property type="nucleotide sequence ID" value="NZ_JAAWWL010000001.1"/>
</dbReference>
<organism evidence="2 3">
    <name type="scientific">Croceivirga thetidis</name>
    <dbReference type="NCBI Taxonomy" id="2721623"/>
    <lineage>
        <taxon>Bacteria</taxon>
        <taxon>Pseudomonadati</taxon>
        <taxon>Bacteroidota</taxon>
        <taxon>Flavobacteriia</taxon>
        <taxon>Flavobacteriales</taxon>
        <taxon>Flavobacteriaceae</taxon>
        <taxon>Croceivirga</taxon>
    </lineage>
</organism>
<keyword evidence="1" id="KW-1133">Transmembrane helix</keyword>
<dbReference type="Proteomes" id="UP000718451">
    <property type="component" value="Unassembled WGS sequence"/>
</dbReference>
<feature type="transmembrane region" description="Helical" evidence="1">
    <location>
        <begin position="62"/>
        <end position="80"/>
    </location>
</feature>
<gene>
    <name evidence="2" type="ORF">HCU67_03785</name>
</gene>
<name>A0ABX1GQ12_9FLAO</name>
<feature type="transmembrane region" description="Helical" evidence="1">
    <location>
        <begin position="29"/>
        <end position="50"/>
    </location>
</feature>
<reference evidence="2 3" key="1">
    <citation type="submission" date="2020-04" db="EMBL/GenBank/DDBJ databases">
        <authorList>
            <person name="Yoon J."/>
        </authorList>
    </citation>
    <scope>NUCLEOTIDE SEQUENCE [LARGE SCALE GENOMIC DNA]</scope>
    <source>
        <strain evidence="2 3">DJ-13</strain>
    </source>
</reference>
<protein>
    <recommendedName>
        <fullName evidence="4">FUSC family protein</fullName>
    </recommendedName>
</protein>
<dbReference type="EMBL" id="JAAWWL010000001">
    <property type="protein sequence ID" value="NKI31050.1"/>
    <property type="molecule type" value="Genomic_DNA"/>
</dbReference>
<sequence>MKFIPTLLSILIGTIIGFFAKFFSGLNPFIGIVILLFFLGMVIFNLILIIKEKNKKIKLLQFLVLIFSVVVGLSILKMGVEERNEGIPRRYYQE</sequence>
<evidence type="ECO:0000313" key="3">
    <source>
        <dbReference type="Proteomes" id="UP000718451"/>
    </source>
</evidence>
<comment type="caution">
    <text evidence="2">The sequence shown here is derived from an EMBL/GenBank/DDBJ whole genome shotgun (WGS) entry which is preliminary data.</text>
</comment>
<keyword evidence="1" id="KW-0472">Membrane</keyword>
<proteinExistence type="predicted"/>
<keyword evidence="1" id="KW-0812">Transmembrane</keyword>
<keyword evidence="3" id="KW-1185">Reference proteome</keyword>
<evidence type="ECO:0008006" key="4">
    <source>
        <dbReference type="Google" id="ProtNLM"/>
    </source>
</evidence>
<accession>A0ABX1GQ12</accession>
<evidence type="ECO:0000256" key="1">
    <source>
        <dbReference type="SAM" id="Phobius"/>
    </source>
</evidence>